<feature type="transmembrane region" description="Helical" evidence="6">
    <location>
        <begin position="279"/>
        <end position="295"/>
    </location>
</feature>
<dbReference type="PANTHER" id="PTHR43124:SF10">
    <property type="entry name" value="PURINE EFFLUX PUMP PBUE"/>
    <property type="match status" value="1"/>
</dbReference>
<evidence type="ECO:0000259" key="7">
    <source>
        <dbReference type="PROSITE" id="PS50850"/>
    </source>
</evidence>
<feature type="transmembrane region" description="Helical" evidence="6">
    <location>
        <begin position="368"/>
        <end position="388"/>
    </location>
</feature>
<feature type="transmembrane region" description="Helical" evidence="6">
    <location>
        <begin position="51"/>
        <end position="73"/>
    </location>
</feature>
<evidence type="ECO:0000256" key="2">
    <source>
        <dbReference type="ARBA" id="ARBA00022475"/>
    </source>
</evidence>
<dbReference type="InterPro" id="IPR036259">
    <property type="entry name" value="MFS_trans_sf"/>
</dbReference>
<evidence type="ECO:0000256" key="1">
    <source>
        <dbReference type="ARBA" id="ARBA00004651"/>
    </source>
</evidence>
<keyword evidence="2" id="KW-1003">Cell membrane</keyword>
<evidence type="ECO:0000256" key="5">
    <source>
        <dbReference type="ARBA" id="ARBA00023136"/>
    </source>
</evidence>
<feature type="transmembrane region" description="Helical" evidence="6">
    <location>
        <begin position="140"/>
        <end position="166"/>
    </location>
</feature>
<dbReference type="EMBL" id="NMUL01000049">
    <property type="protein sequence ID" value="OXM61132.1"/>
    <property type="molecule type" value="Genomic_DNA"/>
</dbReference>
<feature type="transmembrane region" description="Helical" evidence="6">
    <location>
        <begin position="213"/>
        <end position="236"/>
    </location>
</feature>
<dbReference type="InterPro" id="IPR020846">
    <property type="entry name" value="MFS_dom"/>
</dbReference>
<evidence type="ECO:0000313" key="8">
    <source>
        <dbReference type="EMBL" id="OXM61132.1"/>
    </source>
</evidence>
<gene>
    <name evidence="8" type="ORF">CF165_39415</name>
</gene>
<dbReference type="CDD" id="cd17324">
    <property type="entry name" value="MFS_NepI_like"/>
    <property type="match status" value="1"/>
</dbReference>
<organism evidence="8 9">
    <name type="scientific">Amycolatopsis vastitatis</name>
    <dbReference type="NCBI Taxonomy" id="1905142"/>
    <lineage>
        <taxon>Bacteria</taxon>
        <taxon>Bacillati</taxon>
        <taxon>Actinomycetota</taxon>
        <taxon>Actinomycetes</taxon>
        <taxon>Pseudonocardiales</taxon>
        <taxon>Pseudonocardiaceae</taxon>
        <taxon>Amycolatopsis</taxon>
    </lineage>
</organism>
<feature type="transmembrane region" description="Helical" evidence="6">
    <location>
        <begin position="340"/>
        <end position="362"/>
    </location>
</feature>
<dbReference type="AlphaFoldDB" id="A0A229SQN9"/>
<evidence type="ECO:0000256" key="6">
    <source>
        <dbReference type="SAM" id="Phobius"/>
    </source>
</evidence>
<evidence type="ECO:0000256" key="4">
    <source>
        <dbReference type="ARBA" id="ARBA00022989"/>
    </source>
</evidence>
<dbReference type="InterPro" id="IPR011701">
    <property type="entry name" value="MFS"/>
</dbReference>
<dbReference type="Gene3D" id="1.20.1250.20">
    <property type="entry name" value="MFS general substrate transporter like domains"/>
    <property type="match status" value="1"/>
</dbReference>
<reference evidence="9" key="1">
    <citation type="submission" date="2017-07" db="EMBL/GenBank/DDBJ databases">
        <title>Comparative genome mining reveals phylogenetic distribution patterns of secondary metabolites in Amycolatopsis.</title>
        <authorList>
            <person name="Adamek M."/>
            <person name="Alanjary M."/>
            <person name="Sales-Ortells H."/>
            <person name="Goodfellow M."/>
            <person name="Bull A.T."/>
            <person name="Kalinowski J."/>
            <person name="Ziemert N."/>
        </authorList>
    </citation>
    <scope>NUCLEOTIDE SEQUENCE [LARGE SCALE GENOMIC DNA]</scope>
    <source>
        <strain evidence="9">H5</strain>
    </source>
</reference>
<dbReference type="OrthoDB" id="9814237at2"/>
<dbReference type="GO" id="GO:0022857">
    <property type="term" value="F:transmembrane transporter activity"/>
    <property type="evidence" value="ECO:0007669"/>
    <property type="project" value="InterPro"/>
</dbReference>
<name>A0A229SQN9_9PSEU</name>
<protein>
    <submittedName>
        <fullName evidence="8">MFS transporter</fullName>
    </submittedName>
</protein>
<keyword evidence="9" id="KW-1185">Reference proteome</keyword>
<feature type="transmembrane region" description="Helical" evidence="6">
    <location>
        <begin position="301"/>
        <end position="319"/>
    </location>
</feature>
<feature type="transmembrane region" description="Helical" evidence="6">
    <location>
        <begin position="172"/>
        <end position="193"/>
    </location>
</feature>
<keyword evidence="4 6" id="KW-1133">Transmembrane helix</keyword>
<feature type="transmembrane region" description="Helical" evidence="6">
    <location>
        <begin position="248"/>
        <end position="267"/>
    </location>
</feature>
<dbReference type="RefSeq" id="WP_093952692.1">
    <property type="nucleotide sequence ID" value="NZ_NMUL01000049.1"/>
</dbReference>
<sequence length="407" mass="40985">MAENEEPPGGRHWRARAAVLALGTFVVGTDGFVIVGLLPEIHTTLNISTGAAGQMVSVFSITYALLGPVLAALTGKWPRRTVLVTGIALLALGNAVTASAGNFALVLASRGLAGAGAALFAASAVATAAYLAGDKRRGSAIAMVTAGATMALVLGAPLGTLVGGAWGWQAAIWFVAGLGAVIAAVIAILLPSIKLDQAATLRQRITPLTDGRVLRILVVTLLAFIAVFLPFTYMSAVFAPATGGDEGRLALLLLVFGVTATVGNLTAGSLADRFDPRRVVIAATLGLAVVCVLMIPARGVFALAAVAVALSGVVSYSIIGPQAHRIIDYAPPGGAPLVTSLNTSTAYLGQFLSSTFGAVVLAGSGSTLLLLSIAAGFAALAALLTWWLSRRPGGRGAEADQVAGAAT</sequence>
<dbReference type="GO" id="GO:0005886">
    <property type="term" value="C:plasma membrane"/>
    <property type="evidence" value="ECO:0007669"/>
    <property type="project" value="UniProtKB-SubCell"/>
</dbReference>
<evidence type="ECO:0000313" key="9">
    <source>
        <dbReference type="Proteomes" id="UP000215199"/>
    </source>
</evidence>
<comment type="caution">
    <text evidence="8">The sequence shown here is derived from an EMBL/GenBank/DDBJ whole genome shotgun (WGS) entry which is preliminary data.</text>
</comment>
<proteinExistence type="predicted"/>
<dbReference type="PANTHER" id="PTHR43124">
    <property type="entry name" value="PURINE EFFLUX PUMP PBUE"/>
    <property type="match status" value="1"/>
</dbReference>
<dbReference type="SUPFAM" id="SSF103473">
    <property type="entry name" value="MFS general substrate transporter"/>
    <property type="match status" value="1"/>
</dbReference>
<feature type="domain" description="Major facilitator superfamily (MFS) profile" evidence="7">
    <location>
        <begin position="16"/>
        <end position="393"/>
    </location>
</feature>
<feature type="transmembrane region" description="Helical" evidence="6">
    <location>
        <begin position="17"/>
        <end position="39"/>
    </location>
</feature>
<dbReference type="Pfam" id="PF07690">
    <property type="entry name" value="MFS_1"/>
    <property type="match status" value="1"/>
</dbReference>
<dbReference type="PROSITE" id="PS50850">
    <property type="entry name" value="MFS"/>
    <property type="match status" value="1"/>
</dbReference>
<feature type="transmembrane region" description="Helical" evidence="6">
    <location>
        <begin position="112"/>
        <end position="133"/>
    </location>
</feature>
<comment type="subcellular location">
    <subcellularLocation>
        <location evidence="1">Cell membrane</location>
        <topology evidence="1">Multi-pass membrane protein</topology>
    </subcellularLocation>
</comment>
<dbReference type="InterPro" id="IPR050189">
    <property type="entry name" value="MFS_Efflux_Transporters"/>
</dbReference>
<evidence type="ECO:0000256" key="3">
    <source>
        <dbReference type="ARBA" id="ARBA00022692"/>
    </source>
</evidence>
<keyword evidence="5 6" id="KW-0472">Membrane</keyword>
<keyword evidence="3 6" id="KW-0812">Transmembrane</keyword>
<dbReference type="Proteomes" id="UP000215199">
    <property type="component" value="Unassembled WGS sequence"/>
</dbReference>
<accession>A0A229SQN9</accession>
<feature type="transmembrane region" description="Helical" evidence="6">
    <location>
        <begin position="82"/>
        <end position="106"/>
    </location>
</feature>